<proteinExistence type="predicted"/>
<reference evidence="2" key="1">
    <citation type="submission" date="2011-06" db="EMBL/GenBank/DDBJ databases">
        <title>The complete genome of chromosome of Runella slithyformis DSM 19594.</title>
        <authorList>
            <consortium name="US DOE Joint Genome Institute (JGI-PGF)"/>
            <person name="Lucas S."/>
            <person name="Han J."/>
            <person name="Lapidus A."/>
            <person name="Bruce D."/>
            <person name="Goodwin L."/>
            <person name="Pitluck S."/>
            <person name="Peters L."/>
            <person name="Kyrpides N."/>
            <person name="Mavromatis K."/>
            <person name="Ivanova N."/>
            <person name="Ovchinnikova G."/>
            <person name="Zhang X."/>
            <person name="Misra M."/>
            <person name="Detter J.C."/>
            <person name="Tapia R."/>
            <person name="Han C."/>
            <person name="Land M."/>
            <person name="Hauser L."/>
            <person name="Markowitz V."/>
            <person name="Cheng J.-F."/>
            <person name="Hugenholtz P."/>
            <person name="Woyke T."/>
            <person name="Wu D."/>
            <person name="Tindall B."/>
            <person name="Faehrich R."/>
            <person name="Brambilla E."/>
            <person name="Klenk H.-P."/>
            <person name="Eisen J.A."/>
        </authorList>
    </citation>
    <scope>NUCLEOTIDE SEQUENCE [LARGE SCALE GENOMIC DNA]</scope>
    <source>
        <strain evidence="2">ATCC 29530 / DSM 19594 / LMG 11500 / NCIMB 11436 / LSU 4</strain>
    </source>
</reference>
<keyword evidence="2" id="KW-1185">Reference proteome</keyword>
<dbReference type="KEGG" id="rsi:Runsl_4337"/>
<dbReference type="AlphaFoldDB" id="A0A7U4E7H6"/>
<reference evidence="1 2" key="2">
    <citation type="journal article" date="2012" name="Stand. Genomic Sci.">
        <title>Complete genome sequence of the aquatic bacterium Runella slithyformis type strain (LSU 4(T)).</title>
        <authorList>
            <person name="Copeland A."/>
            <person name="Zhang X."/>
            <person name="Misra M."/>
            <person name="Lapidus A."/>
            <person name="Nolan M."/>
            <person name="Lucas S."/>
            <person name="Deshpande S."/>
            <person name="Cheng J.F."/>
            <person name="Tapia R."/>
            <person name="Goodwin L.A."/>
            <person name="Pitluck S."/>
            <person name="Liolios K."/>
            <person name="Pagani I."/>
            <person name="Ivanova N."/>
            <person name="Mikhailova N."/>
            <person name="Pati A."/>
            <person name="Chen A."/>
            <person name="Palaniappan K."/>
            <person name="Land M."/>
            <person name="Hauser L."/>
            <person name="Pan C."/>
            <person name="Jeffries C.D."/>
            <person name="Detter J.C."/>
            <person name="Brambilla E.M."/>
            <person name="Rohde M."/>
            <person name="Djao O.D."/>
            <person name="Goker M."/>
            <person name="Sikorski J."/>
            <person name="Tindall B.J."/>
            <person name="Woyke T."/>
            <person name="Bristow J."/>
            <person name="Eisen J.A."/>
            <person name="Markowitz V."/>
            <person name="Hugenholtz P."/>
            <person name="Kyrpides N.C."/>
            <person name="Klenk H.P."/>
            <person name="Mavromatis K."/>
        </authorList>
    </citation>
    <scope>NUCLEOTIDE SEQUENCE [LARGE SCALE GENOMIC DNA]</scope>
    <source>
        <strain evidence="2">ATCC 29530 / DSM 19594 / LMG 11500 / NCIMB 11436 / LSU 4</strain>
    </source>
</reference>
<organism evidence="1 2">
    <name type="scientific">Runella slithyformis (strain ATCC 29530 / DSM 19594 / LMG 11500 / NCIMB 11436 / LSU 4)</name>
    <dbReference type="NCBI Taxonomy" id="761193"/>
    <lineage>
        <taxon>Bacteria</taxon>
        <taxon>Pseudomonadati</taxon>
        <taxon>Bacteroidota</taxon>
        <taxon>Cytophagia</taxon>
        <taxon>Cytophagales</taxon>
        <taxon>Spirosomataceae</taxon>
        <taxon>Runella</taxon>
    </lineage>
</organism>
<dbReference type="EMBL" id="CP002859">
    <property type="protein sequence ID" value="AEI50673.1"/>
    <property type="molecule type" value="Genomic_DNA"/>
</dbReference>
<protein>
    <submittedName>
        <fullName evidence="1">Uncharacterized protein</fullName>
    </submittedName>
</protein>
<evidence type="ECO:0000313" key="1">
    <source>
        <dbReference type="EMBL" id="AEI50673.1"/>
    </source>
</evidence>
<name>A0A7U4E7H6_RUNSL</name>
<accession>A0A7U4E7H6</accession>
<gene>
    <name evidence="1" type="ordered locus">Runsl_4337</name>
</gene>
<dbReference type="Proteomes" id="UP000000493">
    <property type="component" value="Chromosome"/>
</dbReference>
<sequence>MYHKRDVSLSEDDLRTGKVAVSRLTVSLMVLSINLLESMKVKNMTAQLDTFADDFRRLIQFLTQQMVL</sequence>
<evidence type="ECO:0000313" key="2">
    <source>
        <dbReference type="Proteomes" id="UP000000493"/>
    </source>
</evidence>